<comment type="subcellular location">
    <subcellularLocation>
        <location evidence="1">Membrane</location>
        <topology evidence="1">Multi-pass membrane protein</topology>
    </subcellularLocation>
</comment>
<keyword evidence="6 9" id="KW-0472">Membrane</keyword>
<keyword evidence="5 9" id="KW-1133">Transmembrane helix</keyword>
<dbReference type="InterPro" id="IPR000425">
    <property type="entry name" value="MIP"/>
</dbReference>
<dbReference type="NCBIfam" id="TIGR00861">
    <property type="entry name" value="MIP"/>
    <property type="match status" value="1"/>
</dbReference>
<dbReference type="Pfam" id="PF18701">
    <property type="entry name" value="DUF5641"/>
    <property type="match status" value="1"/>
</dbReference>
<feature type="region of interest" description="Disordered" evidence="8">
    <location>
        <begin position="67"/>
        <end position="86"/>
    </location>
</feature>
<dbReference type="Gene3D" id="1.20.1080.10">
    <property type="entry name" value="Glycerol uptake facilitator protein"/>
    <property type="match status" value="1"/>
</dbReference>
<gene>
    <name evidence="11" type="ORF">TCMB3V08_LOCUS5827</name>
</gene>
<dbReference type="InterPro" id="IPR023271">
    <property type="entry name" value="Aquaporin-like"/>
</dbReference>
<evidence type="ECO:0000256" key="7">
    <source>
        <dbReference type="ARBA" id="ARBA00045280"/>
    </source>
</evidence>
<reference evidence="11" key="1">
    <citation type="submission" date="2020-11" db="EMBL/GenBank/DDBJ databases">
        <authorList>
            <person name="Tran Van P."/>
        </authorList>
    </citation>
    <scope>NUCLEOTIDE SEQUENCE</scope>
</reference>
<proteinExistence type="inferred from homology"/>
<evidence type="ECO:0000256" key="4">
    <source>
        <dbReference type="ARBA" id="ARBA00022692"/>
    </source>
</evidence>
<dbReference type="PRINTS" id="PR02019">
    <property type="entry name" value="AQUAPORIN7"/>
</dbReference>
<evidence type="ECO:0000256" key="5">
    <source>
        <dbReference type="ARBA" id="ARBA00022989"/>
    </source>
</evidence>
<feature type="transmembrane region" description="Helical" evidence="9">
    <location>
        <begin position="428"/>
        <end position="448"/>
    </location>
</feature>
<feature type="transmembrane region" description="Helical" evidence="9">
    <location>
        <begin position="565"/>
        <end position="588"/>
    </location>
</feature>
<comment type="similarity">
    <text evidence="2">Belongs to the MIP/aquaporin (TC 1.A.8) family.</text>
</comment>
<dbReference type="GO" id="GO:0016323">
    <property type="term" value="C:basolateral plasma membrane"/>
    <property type="evidence" value="ECO:0007669"/>
    <property type="project" value="TreeGrafter"/>
</dbReference>
<feature type="region of interest" description="Disordered" evidence="8">
    <location>
        <begin position="177"/>
        <end position="196"/>
    </location>
</feature>
<dbReference type="InterPro" id="IPR050363">
    <property type="entry name" value="MIP/Aquaporin"/>
</dbReference>
<dbReference type="CDD" id="cd00333">
    <property type="entry name" value="MIP"/>
    <property type="match status" value="1"/>
</dbReference>
<protein>
    <submittedName>
        <fullName evidence="11">(California timema) hypothetical protein</fullName>
    </submittedName>
</protein>
<keyword evidence="4 9" id="KW-0812">Transmembrane</keyword>
<evidence type="ECO:0000256" key="2">
    <source>
        <dbReference type="ARBA" id="ARBA00006175"/>
    </source>
</evidence>
<sequence>MEERVEQEVGIRIEKGVVLDESWNKRVEPDTADSGKVALAGASAWGEGVDLPDSGLGRDFTTGFGVGTQVTDSPTKPRSGLLSSAGSSREIFSPRAPIPLMVTTTELTPRICGVILPHMTELEEVLAWNRTTVRMYLPTLTWRPHKTDMEYNLAVSFSESEKQRSLATTAVIPSSAPVSIGKESSTSTSTDSHELSTCVNRVTRPSNPEENSAGFVYLHSFVGGASGDASLGSPCDNACFSATCSGLYQRRTAGLSLVGEVALIGSDNLKRLYWHLAVVEELYAGRDGIHRLVRLRTATRVIEPGTLSPVPASVAKLANALVVLSSTAEDGEIEVRISLANALVVLSSTAEDGEIKVRISFIGLASVAQATLSKGTSGNYISINLSFGFAVTLAILVAGGASGAHINPAVTVALTLVGKFPKEKLCHYLIAQYLGALVASVLVFLTYYEALAEFDGGERVVFGIKETASIWATYPKEFVSIGGCFFDQVVGTFILMFVVCAVTDNINMEIHRSLYALYIGITVIVLGMSVGYNCGYPLNPARDLSPRLFLLMAGWGKQAFLYRHYWWVGIVGPHIGAILGAFTYVFFIEAQLPKRELKPHDIH</sequence>
<feature type="transmembrane region" description="Helical" evidence="9">
    <location>
        <begin position="514"/>
        <end position="532"/>
    </location>
</feature>
<dbReference type="AlphaFoldDB" id="A0A7R9P7P3"/>
<evidence type="ECO:0000313" key="11">
    <source>
        <dbReference type="EMBL" id="CAD7573187.1"/>
    </source>
</evidence>
<dbReference type="GO" id="GO:0015254">
    <property type="term" value="F:glycerol channel activity"/>
    <property type="evidence" value="ECO:0007669"/>
    <property type="project" value="TreeGrafter"/>
</dbReference>
<evidence type="ECO:0000259" key="10">
    <source>
        <dbReference type="Pfam" id="PF18701"/>
    </source>
</evidence>
<dbReference type="PROSITE" id="PS00221">
    <property type="entry name" value="MIP"/>
    <property type="match status" value="1"/>
</dbReference>
<feature type="domain" description="DUF5641" evidence="10">
    <location>
        <begin position="258"/>
        <end position="302"/>
    </location>
</feature>
<evidence type="ECO:0000256" key="1">
    <source>
        <dbReference type="ARBA" id="ARBA00004141"/>
    </source>
</evidence>
<dbReference type="SUPFAM" id="SSF81338">
    <property type="entry name" value="Aquaporin-like"/>
    <property type="match status" value="1"/>
</dbReference>
<dbReference type="PANTHER" id="PTHR43829">
    <property type="entry name" value="AQUAPORIN OR AQUAGLYCEROPORIN RELATED"/>
    <property type="match status" value="1"/>
</dbReference>
<dbReference type="PRINTS" id="PR00783">
    <property type="entry name" value="MINTRINSICP"/>
</dbReference>
<feature type="transmembrane region" description="Helical" evidence="9">
    <location>
        <begin position="478"/>
        <end position="502"/>
    </location>
</feature>
<name>A0A7R9P7P3_TIMCA</name>
<evidence type="ECO:0000256" key="3">
    <source>
        <dbReference type="ARBA" id="ARBA00022448"/>
    </source>
</evidence>
<feature type="transmembrane region" description="Helical" evidence="9">
    <location>
        <begin position="387"/>
        <end position="416"/>
    </location>
</feature>
<keyword evidence="3" id="KW-0813">Transport</keyword>
<dbReference type="PANTHER" id="PTHR43829:SF9">
    <property type="entry name" value="AQUAPORIN-9"/>
    <property type="match status" value="1"/>
</dbReference>
<accession>A0A7R9P7P3</accession>
<evidence type="ECO:0000256" key="8">
    <source>
        <dbReference type="SAM" id="MobiDB-lite"/>
    </source>
</evidence>
<dbReference type="InterPro" id="IPR022357">
    <property type="entry name" value="MIP_CS"/>
</dbReference>
<evidence type="ECO:0000256" key="9">
    <source>
        <dbReference type="SAM" id="Phobius"/>
    </source>
</evidence>
<comment type="function">
    <text evidence="7">Aquaglyceroporin that may modulate the water content and osmolytes during anhydrobiosis.</text>
</comment>
<dbReference type="Pfam" id="PF00230">
    <property type="entry name" value="MIP"/>
    <property type="match status" value="1"/>
</dbReference>
<dbReference type="EMBL" id="OE181464">
    <property type="protein sequence ID" value="CAD7573187.1"/>
    <property type="molecule type" value="Genomic_DNA"/>
</dbReference>
<evidence type="ECO:0000256" key="6">
    <source>
        <dbReference type="ARBA" id="ARBA00023136"/>
    </source>
</evidence>
<organism evidence="11">
    <name type="scientific">Timema californicum</name>
    <name type="common">California timema</name>
    <name type="synonym">Walking stick</name>
    <dbReference type="NCBI Taxonomy" id="61474"/>
    <lineage>
        <taxon>Eukaryota</taxon>
        <taxon>Metazoa</taxon>
        <taxon>Ecdysozoa</taxon>
        <taxon>Arthropoda</taxon>
        <taxon>Hexapoda</taxon>
        <taxon>Insecta</taxon>
        <taxon>Pterygota</taxon>
        <taxon>Neoptera</taxon>
        <taxon>Polyneoptera</taxon>
        <taxon>Phasmatodea</taxon>
        <taxon>Timematodea</taxon>
        <taxon>Timematoidea</taxon>
        <taxon>Timematidae</taxon>
        <taxon>Timema</taxon>
    </lineage>
</organism>
<dbReference type="InterPro" id="IPR040676">
    <property type="entry name" value="DUF5641"/>
</dbReference>
<dbReference type="GO" id="GO:0015250">
    <property type="term" value="F:water channel activity"/>
    <property type="evidence" value="ECO:0007669"/>
    <property type="project" value="TreeGrafter"/>
</dbReference>